<protein>
    <submittedName>
        <fullName evidence="2">Uncharacterized protein</fullName>
    </submittedName>
</protein>
<evidence type="ECO:0000256" key="1">
    <source>
        <dbReference type="SAM" id="SignalP"/>
    </source>
</evidence>
<comment type="caution">
    <text evidence="2">The sequence shown here is derived from an EMBL/GenBank/DDBJ whole genome shotgun (WGS) entry which is preliminary data.</text>
</comment>
<evidence type="ECO:0000313" key="3">
    <source>
        <dbReference type="Proteomes" id="UP000029228"/>
    </source>
</evidence>
<gene>
    <name evidence="2" type="ORF">JCM19235_1869</name>
</gene>
<dbReference type="EMBL" id="BBMR01000003">
    <property type="protein sequence ID" value="GAL18446.1"/>
    <property type="molecule type" value="Genomic_DNA"/>
</dbReference>
<reference evidence="2 3" key="2">
    <citation type="submission" date="2014-09" db="EMBL/GenBank/DDBJ databases">
        <authorList>
            <consortium name="NBRP consortium"/>
            <person name="Sawabe T."/>
            <person name="Meirelles P."/>
            <person name="Nakanishi M."/>
            <person name="Sayaka M."/>
            <person name="Hattori M."/>
            <person name="Ohkuma M."/>
        </authorList>
    </citation>
    <scope>NUCLEOTIDE SEQUENCE [LARGE SCALE GENOMIC DNA]</scope>
    <source>
        <strain evidence="3">JCM19235</strain>
    </source>
</reference>
<sequence>MKVKLFIGAMSLVFAMGTANASSDTFDSTIITPPTLNSNAGEHNDRRNCQLAKRRGQELPNYCSIYM</sequence>
<dbReference type="OrthoDB" id="9902901at2"/>
<keyword evidence="1" id="KW-0732">Signal</keyword>
<dbReference type="RefSeq" id="WP_042471982.1">
    <property type="nucleotide sequence ID" value="NZ_CP090438.1"/>
</dbReference>
<organism evidence="2 3">
    <name type="scientific">Vibrio maritimus</name>
    <dbReference type="NCBI Taxonomy" id="990268"/>
    <lineage>
        <taxon>Bacteria</taxon>
        <taxon>Pseudomonadati</taxon>
        <taxon>Pseudomonadota</taxon>
        <taxon>Gammaproteobacteria</taxon>
        <taxon>Vibrionales</taxon>
        <taxon>Vibrionaceae</taxon>
        <taxon>Vibrio</taxon>
    </lineage>
</organism>
<accession>A0A090RT49</accession>
<proteinExistence type="predicted"/>
<feature type="signal peptide" evidence="1">
    <location>
        <begin position="1"/>
        <end position="21"/>
    </location>
</feature>
<feature type="chain" id="PRO_5001863918" evidence="1">
    <location>
        <begin position="22"/>
        <end position="67"/>
    </location>
</feature>
<keyword evidence="3" id="KW-1185">Reference proteome</keyword>
<evidence type="ECO:0000313" key="2">
    <source>
        <dbReference type="EMBL" id="GAL18446.1"/>
    </source>
</evidence>
<dbReference type="AlphaFoldDB" id="A0A090RT49"/>
<name>A0A090RT49_9VIBR</name>
<dbReference type="Proteomes" id="UP000029228">
    <property type="component" value="Unassembled WGS sequence"/>
</dbReference>
<reference evidence="2 3" key="1">
    <citation type="submission" date="2014-09" db="EMBL/GenBank/DDBJ databases">
        <title>Vibrio maritimus JCM 19235. (C45) whole genome shotgun sequence.</title>
        <authorList>
            <person name="Sawabe T."/>
            <person name="Meirelles P."/>
            <person name="Nakanishi M."/>
            <person name="Sayaka M."/>
            <person name="Hattori M."/>
            <person name="Ohkuma M."/>
        </authorList>
    </citation>
    <scope>NUCLEOTIDE SEQUENCE [LARGE SCALE GENOMIC DNA]</scope>
    <source>
        <strain evidence="3">JCM19235</strain>
    </source>
</reference>